<dbReference type="EMBL" id="SRLO01001000">
    <property type="protein sequence ID" value="TNN42960.1"/>
    <property type="molecule type" value="Genomic_DNA"/>
</dbReference>
<sequence>MELIEPPACETEPRESLPGGFLGFDAQDERLTAVKLSVPLEPTQPQPGRVSPQRERERAAR</sequence>
<protein>
    <submittedName>
        <fullName evidence="2">Uncharacterized protein</fullName>
    </submittedName>
</protein>
<proteinExistence type="predicted"/>
<dbReference type="Proteomes" id="UP000314294">
    <property type="component" value="Unassembled WGS sequence"/>
</dbReference>
<name>A0A4Z2FQ07_9TELE</name>
<feature type="compositionally biased region" description="Basic and acidic residues" evidence="1">
    <location>
        <begin position="52"/>
        <end position="61"/>
    </location>
</feature>
<accession>A0A4Z2FQ07</accession>
<dbReference type="AlphaFoldDB" id="A0A4Z2FQ07"/>
<feature type="region of interest" description="Disordered" evidence="1">
    <location>
        <begin position="1"/>
        <end position="20"/>
    </location>
</feature>
<evidence type="ECO:0000313" key="2">
    <source>
        <dbReference type="EMBL" id="TNN42960.1"/>
    </source>
</evidence>
<feature type="region of interest" description="Disordered" evidence="1">
    <location>
        <begin position="36"/>
        <end position="61"/>
    </location>
</feature>
<gene>
    <name evidence="2" type="ORF">EYF80_046850</name>
</gene>
<organism evidence="2 3">
    <name type="scientific">Liparis tanakae</name>
    <name type="common">Tanaka's snailfish</name>
    <dbReference type="NCBI Taxonomy" id="230148"/>
    <lineage>
        <taxon>Eukaryota</taxon>
        <taxon>Metazoa</taxon>
        <taxon>Chordata</taxon>
        <taxon>Craniata</taxon>
        <taxon>Vertebrata</taxon>
        <taxon>Euteleostomi</taxon>
        <taxon>Actinopterygii</taxon>
        <taxon>Neopterygii</taxon>
        <taxon>Teleostei</taxon>
        <taxon>Neoteleostei</taxon>
        <taxon>Acanthomorphata</taxon>
        <taxon>Eupercaria</taxon>
        <taxon>Perciformes</taxon>
        <taxon>Cottioidei</taxon>
        <taxon>Cottales</taxon>
        <taxon>Liparidae</taxon>
        <taxon>Liparis</taxon>
    </lineage>
</organism>
<evidence type="ECO:0000313" key="3">
    <source>
        <dbReference type="Proteomes" id="UP000314294"/>
    </source>
</evidence>
<reference evidence="2 3" key="1">
    <citation type="submission" date="2019-03" db="EMBL/GenBank/DDBJ databases">
        <title>First draft genome of Liparis tanakae, snailfish: a comprehensive survey of snailfish specific genes.</title>
        <authorList>
            <person name="Kim W."/>
            <person name="Song I."/>
            <person name="Jeong J.-H."/>
            <person name="Kim D."/>
            <person name="Kim S."/>
            <person name="Ryu S."/>
            <person name="Song J.Y."/>
            <person name="Lee S.K."/>
        </authorList>
    </citation>
    <scope>NUCLEOTIDE SEQUENCE [LARGE SCALE GENOMIC DNA]</scope>
    <source>
        <tissue evidence="2">Muscle</tissue>
    </source>
</reference>
<evidence type="ECO:0000256" key="1">
    <source>
        <dbReference type="SAM" id="MobiDB-lite"/>
    </source>
</evidence>
<keyword evidence="3" id="KW-1185">Reference proteome</keyword>
<comment type="caution">
    <text evidence="2">The sequence shown here is derived from an EMBL/GenBank/DDBJ whole genome shotgun (WGS) entry which is preliminary data.</text>
</comment>